<name>A0A6J5M0H9_9CAUD</name>
<evidence type="ECO:0000313" key="1">
    <source>
        <dbReference type="EMBL" id="CAB4140365.1"/>
    </source>
</evidence>
<sequence>MQFATQMDGKSLKRHWNSKQAQAVLRMARVRFVRLAGVTSMFVPMECDTPMLRCALRAEGLESLPLHYSDGQHDPRARNQVA</sequence>
<proteinExistence type="predicted"/>
<reference evidence="1" key="1">
    <citation type="submission" date="2020-04" db="EMBL/GenBank/DDBJ databases">
        <authorList>
            <person name="Chiriac C."/>
            <person name="Salcher M."/>
            <person name="Ghai R."/>
            <person name="Kavagutti S V."/>
        </authorList>
    </citation>
    <scope>NUCLEOTIDE SEQUENCE</scope>
</reference>
<organism evidence="1">
    <name type="scientific">uncultured Caudovirales phage</name>
    <dbReference type="NCBI Taxonomy" id="2100421"/>
    <lineage>
        <taxon>Viruses</taxon>
        <taxon>Duplodnaviria</taxon>
        <taxon>Heunggongvirae</taxon>
        <taxon>Uroviricota</taxon>
        <taxon>Caudoviricetes</taxon>
        <taxon>Peduoviridae</taxon>
        <taxon>Maltschvirus</taxon>
        <taxon>Maltschvirus maltsch</taxon>
    </lineage>
</organism>
<dbReference type="EMBL" id="LR796376">
    <property type="protein sequence ID" value="CAB4140365.1"/>
    <property type="molecule type" value="Genomic_DNA"/>
</dbReference>
<protein>
    <submittedName>
        <fullName evidence="1">Uncharacterized protein</fullName>
    </submittedName>
</protein>
<gene>
    <name evidence="1" type="ORF">UFOVP398_32</name>
</gene>
<accession>A0A6J5M0H9</accession>